<evidence type="ECO:0000313" key="11">
    <source>
        <dbReference type="Proteomes" id="UP001144280"/>
    </source>
</evidence>
<gene>
    <name evidence="10" type="primary">aao</name>
    <name evidence="10" type="ORF">Pa4123_42460</name>
</gene>
<organism evidence="10 11">
    <name type="scientific">Phytohabitans aurantiacus</name>
    <dbReference type="NCBI Taxonomy" id="3016789"/>
    <lineage>
        <taxon>Bacteria</taxon>
        <taxon>Bacillati</taxon>
        <taxon>Actinomycetota</taxon>
        <taxon>Actinomycetes</taxon>
        <taxon>Micromonosporales</taxon>
        <taxon>Micromonosporaceae</taxon>
    </lineage>
</organism>
<dbReference type="Proteomes" id="UP001144280">
    <property type="component" value="Unassembled WGS sequence"/>
</dbReference>
<keyword evidence="11" id="KW-1185">Reference proteome</keyword>
<protein>
    <recommendedName>
        <fullName evidence="7">D-amino-acid oxidase</fullName>
        <ecNumber evidence="6">1.4.3.3</ecNumber>
    </recommendedName>
</protein>
<sequence length="325" mass="34509">MTVNVNLVTLALVDVLVIGAGVSGLTTAVCLAEAGYAVRVCATRLPRDTTSCAAGALWGPYLVEEDNRVERWSFETRLALELLHGAGVGVRLVRGIEAARSTVEPPSWATTLDGFAVCRPDELPSGYASGWWYRAPIVDMPSYLDYLARRLTAAGGKVEIGVVTSLDEATTQAPIAVNCTGSGARTLVPDTEVTPISGQLVVVDNPGIEHFFAEYGHGPELTYIFPHGDNVVLGGTALPGRSDTTPDPVAAAAIMRRCAAVEPRLAEARIRDVRVGVRPSRPMVRLECVEMAGRHLIHNYGHGGSGVTLSWGCARDVLAIVNELA</sequence>
<dbReference type="SUPFAM" id="SSF54373">
    <property type="entry name" value="FAD-linked reductases, C-terminal domain"/>
    <property type="match status" value="1"/>
</dbReference>
<keyword evidence="3" id="KW-0285">Flavoprotein</keyword>
<feature type="domain" description="FAD dependent oxidoreductase" evidence="9">
    <location>
        <begin position="14"/>
        <end position="316"/>
    </location>
</feature>
<comment type="similarity">
    <text evidence="2">Belongs to the DAMOX/DASOX family.</text>
</comment>
<evidence type="ECO:0000256" key="1">
    <source>
        <dbReference type="ARBA" id="ARBA00001974"/>
    </source>
</evidence>
<evidence type="ECO:0000256" key="6">
    <source>
        <dbReference type="ARBA" id="ARBA00039101"/>
    </source>
</evidence>
<dbReference type="PANTHER" id="PTHR11530">
    <property type="entry name" value="D-AMINO ACID OXIDASE"/>
    <property type="match status" value="1"/>
</dbReference>
<dbReference type="Pfam" id="PF01266">
    <property type="entry name" value="DAO"/>
    <property type="match status" value="1"/>
</dbReference>
<dbReference type="PROSITE" id="PS00677">
    <property type="entry name" value="DAO"/>
    <property type="match status" value="1"/>
</dbReference>
<evidence type="ECO:0000313" key="10">
    <source>
        <dbReference type="EMBL" id="GLH98971.1"/>
    </source>
</evidence>
<dbReference type="InterPro" id="IPR006181">
    <property type="entry name" value="D-amino_acid_oxidase_CS"/>
</dbReference>
<dbReference type="SUPFAM" id="SSF51971">
    <property type="entry name" value="Nucleotide-binding domain"/>
    <property type="match status" value="1"/>
</dbReference>
<name>A0ABQ5QYF9_9ACTN</name>
<evidence type="ECO:0000256" key="2">
    <source>
        <dbReference type="ARBA" id="ARBA00006730"/>
    </source>
</evidence>
<comment type="cofactor">
    <cofactor evidence="1">
        <name>FAD</name>
        <dbReference type="ChEBI" id="CHEBI:57692"/>
    </cofactor>
</comment>
<evidence type="ECO:0000256" key="7">
    <source>
        <dbReference type="ARBA" id="ARBA00039751"/>
    </source>
</evidence>
<evidence type="ECO:0000256" key="3">
    <source>
        <dbReference type="ARBA" id="ARBA00022630"/>
    </source>
</evidence>
<evidence type="ECO:0000259" key="9">
    <source>
        <dbReference type="Pfam" id="PF01266"/>
    </source>
</evidence>
<reference evidence="10" key="1">
    <citation type="submission" date="2022-12" db="EMBL/GenBank/DDBJ databases">
        <title>New Phytohabitans aurantiacus sp. RD004123 nov., an actinomycete isolated from soil.</title>
        <authorList>
            <person name="Triningsih D.W."/>
            <person name="Harunari E."/>
            <person name="Igarashi Y."/>
        </authorList>
    </citation>
    <scope>NUCLEOTIDE SEQUENCE</scope>
    <source>
        <strain evidence="10">RD004123</strain>
    </source>
</reference>
<dbReference type="Gene3D" id="3.40.50.720">
    <property type="entry name" value="NAD(P)-binding Rossmann-like Domain"/>
    <property type="match status" value="1"/>
</dbReference>
<dbReference type="EC" id="1.4.3.3" evidence="6"/>
<proteinExistence type="inferred from homology"/>
<comment type="catalytic activity">
    <reaction evidence="8">
        <text>a D-alpha-amino acid + O2 + H2O = a 2-oxocarboxylate + H2O2 + NH4(+)</text>
        <dbReference type="Rhea" id="RHEA:21816"/>
        <dbReference type="ChEBI" id="CHEBI:15377"/>
        <dbReference type="ChEBI" id="CHEBI:15379"/>
        <dbReference type="ChEBI" id="CHEBI:16240"/>
        <dbReference type="ChEBI" id="CHEBI:28938"/>
        <dbReference type="ChEBI" id="CHEBI:35179"/>
        <dbReference type="ChEBI" id="CHEBI:59871"/>
        <dbReference type="EC" id="1.4.3.3"/>
    </reaction>
    <physiologicalReaction direction="left-to-right" evidence="8">
        <dbReference type="Rhea" id="RHEA:21817"/>
    </physiologicalReaction>
</comment>
<dbReference type="InterPro" id="IPR023209">
    <property type="entry name" value="DAO"/>
</dbReference>
<keyword evidence="5" id="KW-0560">Oxidoreductase</keyword>
<dbReference type="PANTHER" id="PTHR11530:SF11">
    <property type="entry name" value="D-ASPARTATE OXIDASE"/>
    <property type="match status" value="1"/>
</dbReference>
<comment type="caution">
    <text evidence="10">The sequence shown here is derived from an EMBL/GenBank/DDBJ whole genome shotgun (WGS) entry which is preliminary data.</text>
</comment>
<evidence type="ECO:0000256" key="4">
    <source>
        <dbReference type="ARBA" id="ARBA00022827"/>
    </source>
</evidence>
<evidence type="ECO:0000256" key="5">
    <source>
        <dbReference type="ARBA" id="ARBA00023002"/>
    </source>
</evidence>
<dbReference type="Gene3D" id="3.30.9.10">
    <property type="entry name" value="D-Amino Acid Oxidase, subunit A, domain 2"/>
    <property type="match status" value="1"/>
</dbReference>
<accession>A0ABQ5QYF9</accession>
<dbReference type="InterPro" id="IPR006076">
    <property type="entry name" value="FAD-dep_OxRdtase"/>
</dbReference>
<keyword evidence="4" id="KW-0274">FAD</keyword>
<dbReference type="EMBL" id="BSDI01000019">
    <property type="protein sequence ID" value="GLH98971.1"/>
    <property type="molecule type" value="Genomic_DNA"/>
</dbReference>
<dbReference type="PIRSF" id="PIRSF000189">
    <property type="entry name" value="D-aa_oxidase"/>
    <property type="match status" value="1"/>
</dbReference>
<evidence type="ECO:0000256" key="8">
    <source>
        <dbReference type="ARBA" id="ARBA00049547"/>
    </source>
</evidence>